<dbReference type="SMART" id="SM01381">
    <property type="entry name" value="7TM_GPCR_Srsx"/>
    <property type="match status" value="1"/>
</dbReference>
<dbReference type="PRINTS" id="PR00237">
    <property type="entry name" value="GPCRRHODOPSN"/>
</dbReference>
<dbReference type="Pfam" id="PF00001">
    <property type="entry name" value="7tm_1"/>
    <property type="match status" value="1"/>
</dbReference>
<dbReference type="AlphaFoldDB" id="A0A8C4T0S0"/>
<gene>
    <name evidence="14" type="primary">LOC114642194</name>
</gene>
<feature type="transmembrane region" description="Helical" evidence="12">
    <location>
        <begin position="192"/>
        <end position="217"/>
    </location>
</feature>
<protein>
    <submittedName>
        <fullName evidence="14">Neuromedin-K receptor-like</fullName>
    </submittedName>
</protein>
<keyword evidence="7" id="KW-0449">Lipoprotein</keyword>
<reference evidence="14" key="1">
    <citation type="submission" date="2025-08" db="UniProtKB">
        <authorList>
            <consortium name="Ensembl"/>
        </authorList>
    </citation>
    <scope>IDENTIFICATION</scope>
</reference>
<dbReference type="FunFam" id="1.20.1070.10:FF:000291">
    <property type="entry name" value="Predicted protein"/>
    <property type="match status" value="1"/>
</dbReference>
<evidence type="ECO:0000256" key="8">
    <source>
        <dbReference type="ARBA" id="ARBA00023170"/>
    </source>
</evidence>
<comment type="similarity">
    <text evidence="11">Belongs to the G-protein coupled receptor 1 family.</text>
</comment>
<dbReference type="InterPro" id="IPR017452">
    <property type="entry name" value="GPCR_Rhodpsn_7TM"/>
</dbReference>
<dbReference type="GO" id="GO:0097225">
    <property type="term" value="C:sperm midpiece"/>
    <property type="evidence" value="ECO:0007669"/>
    <property type="project" value="TreeGrafter"/>
</dbReference>
<dbReference type="SUPFAM" id="SSF81321">
    <property type="entry name" value="Family A G protein-coupled receptor-like"/>
    <property type="match status" value="1"/>
</dbReference>
<dbReference type="PROSITE" id="PS50262">
    <property type="entry name" value="G_PROTEIN_RECEP_F1_2"/>
    <property type="match status" value="1"/>
</dbReference>
<evidence type="ECO:0000256" key="7">
    <source>
        <dbReference type="ARBA" id="ARBA00023139"/>
    </source>
</evidence>
<keyword evidence="10" id="KW-1015">Disulfide bond</keyword>
<evidence type="ECO:0000313" key="15">
    <source>
        <dbReference type="Proteomes" id="UP000694620"/>
    </source>
</evidence>
<keyword evidence="3 11" id="KW-0812">Transmembrane</keyword>
<dbReference type="GO" id="GO:0004995">
    <property type="term" value="F:tachykinin receptor activity"/>
    <property type="evidence" value="ECO:0007669"/>
    <property type="project" value="InterPro"/>
</dbReference>
<evidence type="ECO:0000256" key="9">
    <source>
        <dbReference type="ARBA" id="ARBA00023224"/>
    </source>
</evidence>
<keyword evidence="5 11" id="KW-0297">G-protein coupled receptor</keyword>
<feature type="domain" description="G-protein coupled receptors family 1 profile" evidence="13">
    <location>
        <begin position="50"/>
        <end position="303"/>
    </location>
</feature>
<feature type="transmembrane region" description="Helical" evidence="12">
    <location>
        <begin position="247"/>
        <end position="272"/>
    </location>
</feature>
<dbReference type="PROSITE" id="PS00237">
    <property type="entry name" value="G_PROTEIN_RECEP_F1_1"/>
    <property type="match status" value="1"/>
</dbReference>
<evidence type="ECO:0000256" key="5">
    <source>
        <dbReference type="ARBA" id="ARBA00023040"/>
    </source>
</evidence>
<evidence type="ECO:0000256" key="4">
    <source>
        <dbReference type="ARBA" id="ARBA00022989"/>
    </source>
</evidence>
<dbReference type="InterPro" id="IPR001681">
    <property type="entry name" value="Neurokn_rcpt"/>
</dbReference>
<evidence type="ECO:0000256" key="12">
    <source>
        <dbReference type="SAM" id="Phobius"/>
    </source>
</evidence>
<keyword evidence="7" id="KW-0564">Palmitate</keyword>
<evidence type="ECO:0000256" key="3">
    <source>
        <dbReference type="ARBA" id="ARBA00022692"/>
    </source>
</evidence>
<evidence type="ECO:0000256" key="10">
    <source>
        <dbReference type="PIRSR" id="PIRSR601681-50"/>
    </source>
</evidence>
<accession>A0A8C4T0S0</accession>
<dbReference type="InterPro" id="IPR000276">
    <property type="entry name" value="GPCR_Rhodpsn"/>
</dbReference>
<dbReference type="GO" id="GO:0005886">
    <property type="term" value="C:plasma membrane"/>
    <property type="evidence" value="ECO:0007669"/>
    <property type="project" value="UniProtKB-SubCell"/>
</dbReference>
<keyword evidence="2" id="KW-1003">Cell membrane</keyword>
<keyword evidence="9 11" id="KW-0807">Transducer</keyword>
<keyword evidence="8 11" id="KW-0675">Receptor</keyword>
<name>A0A8C4T0S0_ERPCA</name>
<dbReference type="Gene3D" id="1.20.1070.10">
    <property type="entry name" value="Rhodopsin 7-helix transmembrane proteins"/>
    <property type="match status" value="1"/>
</dbReference>
<dbReference type="GO" id="GO:1902093">
    <property type="term" value="P:positive regulation of flagellated sperm motility"/>
    <property type="evidence" value="ECO:0007669"/>
    <property type="project" value="TreeGrafter"/>
</dbReference>
<evidence type="ECO:0000256" key="1">
    <source>
        <dbReference type="ARBA" id="ARBA00004651"/>
    </source>
</evidence>
<feature type="transmembrane region" description="Helical" evidence="12">
    <location>
        <begin position="108"/>
        <end position="129"/>
    </location>
</feature>
<feature type="disulfide bond" evidence="10">
    <location>
        <begin position="106"/>
        <end position="181"/>
    </location>
</feature>
<evidence type="ECO:0000256" key="2">
    <source>
        <dbReference type="ARBA" id="ARBA00022475"/>
    </source>
</evidence>
<dbReference type="Ensembl" id="ENSECRT00000026021.1">
    <property type="protein sequence ID" value="ENSECRP00000025480.1"/>
    <property type="gene ID" value="ENSECRG00000017197.1"/>
</dbReference>
<dbReference type="GeneTree" id="ENSGT00940000155512"/>
<organism evidence="14 15">
    <name type="scientific">Erpetoichthys calabaricus</name>
    <name type="common">Rope fish</name>
    <name type="synonym">Calamoichthys calabaricus</name>
    <dbReference type="NCBI Taxonomy" id="27687"/>
    <lineage>
        <taxon>Eukaryota</taxon>
        <taxon>Metazoa</taxon>
        <taxon>Chordata</taxon>
        <taxon>Craniata</taxon>
        <taxon>Vertebrata</taxon>
        <taxon>Euteleostomi</taxon>
        <taxon>Actinopterygii</taxon>
        <taxon>Polypteriformes</taxon>
        <taxon>Polypteridae</taxon>
        <taxon>Erpetoichthys</taxon>
    </lineage>
</organism>
<reference evidence="14" key="2">
    <citation type="submission" date="2025-09" db="UniProtKB">
        <authorList>
            <consortium name="Ensembl"/>
        </authorList>
    </citation>
    <scope>IDENTIFICATION</scope>
</reference>
<evidence type="ECO:0000313" key="14">
    <source>
        <dbReference type="Ensembl" id="ENSECRP00000025480.1"/>
    </source>
</evidence>
<feature type="transmembrane region" description="Helical" evidence="12">
    <location>
        <begin position="38"/>
        <end position="59"/>
    </location>
</feature>
<feature type="transmembrane region" description="Helical" evidence="12">
    <location>
        <begin position="284"/>
        <end position="306"/>
    </location>
</feature>
<keyword evidence="15" id="KW-1185">Reference proteome</keyword>
<dbReference type="PRINTS" id="PR00244">
    <property type="entry name" value="NEUROKININR"/>
</dbReference>
<dbReference type="Proteomes" id="UP000694620">
    <property type="component" value="Unassembled WGS sequence"/>
</dbReference>
<proteinExistence type="inferred from homology"/>
<dbReference type="PANTHER" id="PTHR46925">
    <property type="entry name" value="G-PROTEIN COUPLED RECEPTOR TKR-1-RELATED"/>
    <property type="match status" value="1"/>
</dbReference>
<evidence type="ECO:0000256" key="11">
    <source>
        <dbReference type="RuleBase" id="RU000688"/>
    </source>
</evidence>
<keyword evidence="6 12" id="KW-0472">Membrane</keyword>
<keyword evidence="4 12" id="KW-1133">Transmembrane helix</keyword>
<evidence type="ECO:0000259" key="13">
    <source>
        <dbReference type="PROSITE" id="PS50262"/>
    </source>
</evidence>
<feature type="transmembrane region" description="Helical" evidence="12">
    <location>
        <begin position="150"/>
        <end position="172"/>
    </location>
</feature>
<comment type="subcellular location">
    <subcellularLocation>
        <location evidence="1">Cell membrane</location>
        <topology evidence="1">Multi-pass membrane protein</topology>
    </subcellularLocation>
</comment>
<evidence type="ECO:0000256" key="6">
    <source>
        <dbReference type="ARBA" id="ARBA00023136"/>
    </source>
</evidence>
<sequence>MNTNSGQNDINYYSVPTASSNVTNQFSLAAWQVTLWSIAYSFVVVVSAFGNGVVIWIILSHKKMRTVTNYFVLNLAISDASMAVFNTSVNFAYSIYNEWYFGSIYCKFHNGFPITAVFASIYSMTAIAADRYMAIIYPLKPKMPSKVSKSVIAGIWILAIGLASPQCIYATAQQIPGRTICFVNWPGATKHFMYQVIVIVLVYVAPLIIIGVCYTVIGYNLWGSKVPGDTSNKYQEQLHSKRKVVKMMVLVVITFAICWLPYHIYFFLGWLYKGIYHWRHIQQVYLGVFWLAMSSTTYNPIIYCCLSERFRTGFKCALKWCPFIKISREEKLELTRYWTRRSTTYSTSVNHTSTIRKSNQASMAAKERTHSTVDLQASLKCTMMRDSSKCSTATDAKQCNTLLKNPRILAMSE</sequence>
<dbReference type="PANTHER" id="PTHR46925:SF2">
    <property type="entry name" value="G-PROTEIN COUPLED RECEPTOR TKR-1-RELATED"/>
    <property type="match status" value="1"/>
</dbReference>
<feature type="transmembrane region" description="Helical" evidence="12">
    <location>
        <begin position="71"/>
        <end position="96"/>
    </location>
</feature>